<organism evidence="2 3">
    <name type="scientific">Chaetoceros tenuissimus</name>
    <dbReference type="NCBI Taxonomy" id="426638"/>
    <lineage>
        <taxon>Eukaryota</taxon>
        <taxon>Sar</taxon>
        <taxon>Stramenopiles</taxon>
        <taxon>Ochrophyta</taxon>
        <taxon>Bacillariophyta</taxon>
        <taxon>Coscinodiscophyceae</taxon>
        <taxon>Chaetocerotophycidae</taxon>
        <taxon>Chaetocerotales</taxon>
        <taxon>Chaetocerotaceae</taxon>
        <taxon>Chaetoceros</taxon>
    </lineage>
</organism>
<feature type="region of interest" description="Disordered" evidence="1">
    <location>
        <begin position="1"/>
        <end position="21"/>
    </location>
</feature>
<proteinExistence type="predicted"/>
<protein>
    <submittedName>
        <fullName evidence="2">Uncharacterized protein</fullName>
    </submittedName>
</protein>
<dbReference type="AlphaFoldDB" id="A0AAD3H720"/>
<evidence type="ECO:0000256" key="1">
    <source>
        <dbReference type="SAM" id="MobiDB-lite"/>
    </source>
</evidence>
<evidence type="ECO:0000313" key="2">
    <source>
        <dbReference type="EMBL" id="GFH52383.1"/>
    </source>
</evidence>
<keyword evidence="3" id="KW-1185">Reference proteome</keyword>
<reference evidence="2 3" key="1">
    <citation type="journal article" date="2021" name="Sci. Rep.">
        <title>The genome of the diatom Chaetoceros tenuissimus carries an ancient integrated fragment of an extant virus.</title>
        <authorList>
            <person name="Hongo Y."/>
            <person name="Kimura K."/>
            <person name="Takaki Y."/>
            <person name="Yoshida Y."/>
            <person name="Baba S."/>
            <person name="Kobayashi G."/>
            <person name="Nagasaki K."/>
            <person name="Hano T."/>
            <person name="Tomaru Y."/>
        </authorList>
    </citation>
    <scope>NUCLEOTIDE SEQUENCE [LARGE SCALE GENOMIC DNA]</scope>
    <source>
        <strain evidence="2 3">NIES-3715</strain>
    </source>
</reference>
<comment type="caution">
    <text evidence="2">The sequence shown here is derived from an EMBL/GenBank/DDBJ whole genome shotgun (WGS) entry which is preliminary data.</text>
</comment>
<dbReference type="EMBL" id="BLLK01000045">
    <property type="protein sequence ID" value="GFH52383.1"/>
    <property type="molecule type" value="Genomic_DNA"/>
</dbReference>
<evidence type="ECO:0000313" key="3">
    <source>
        <dbReference type="Proteomes" id="UP001054902"/>
    </source>
</evidence>
<gene>
    <name evidence="2" type="ORF">CTEN210_08859</name>
</gene>
<name>A0AAD3H720_9STRA</name>
<accession>A0AAD3H720</accession>
<dbReference type="Proteomes" id="UP001054902">
    <property type="component" value="Unassembled WGS sequence"/>
</dbReference>
<sequence length="974" mass="111089">MDSLYETDLLMQEGPSAGEKDDVVDPYKVTLSEKASQNNVTCKDRISIMELHTVDKQVDQYSHTTSSDEEHKSTVMDLYSTDVDVNLAHEKEDSKENVDAISQLYDVDQSIRDMKWNSVRVEISNLIQELYKCDLTVDGSHPSSATTSSEEMSEQKTILKSMLVQNKKDHHIPAKILDLLQTDLDIDAAKAQKELSKIEELLNVDKEIDIYKMNEQKYEELDECMDLYDTDCQVMEMEYHMPVKGLEEPYRSSIKSLDIDLTEHSIENIMDKLYAIDMQMDIIHEVRDMKSDIDAIIDLYTVDEMVDNRKETPHLCIMRDLYVIDATVDGSKSTYSLSDFVDPVAKDVMRQYQARASMQIEIYSRGTLEVAELLRTDLMVDGYEQSQDIAAVSALLAVDEEVTNNAKLDDRRHDLDDIYELYDMDMMIAGAGQTQQQEYEYTIPVKGLELDSPPRKNLSNIDLTEHSIENIMDKLYAIDIQMDTIHEVRDMKSDIDAIMDLYDVDVMVDKREENRILSVIKDLCSVDALVDCTGSISSVKDFVDPVAKDVMRQYQTRAAAERHMNSTGSLEIAELLRTDMMVDSNVHKNDINAVSALLDVDNEIQDKIARTVQHDDLDDIYELYDMDMEIAGLDQTLEYSMPVKGLDDAPNSPIRMEKIGIDIDATLTGQENVFDQIYANDLWTEKHTETKEEAADVKSIIELYHVDCEIAKLQGHIIIHPILKDLWEVDKSVDKANLLRLNDFTDPFTTSIVQDKAVHLSNKVFESDLRNVMELIQVDGLVDNCKWKEDIGLVQELFGTDLEIEAQMRKSREKENVDSMTALFHLDKQVEKAFMTLLKNDQQVDKNEALRDFVDPVKCTDTKGNNLIGSLFDVEDLLTTDAEVEFVKTELSQRSARSESVSSDPRHKPLRKVSDGSELIGQLFGMDNVDNLLEIKAENVSEGDKDAKKNASESTGIFSYLKEKRNKFISRYKS</sequence>